<feature type="active site" description="Proton donor/acceptor" evidence="3">
    <location>
        <position position="158"/>
    </location>
</feature>
<feature type="domain" description="Xylose isomerase-like TIM barrel" evidence="4">
    <location>
        <begin position="36"/>
        <end position="271"/>
    </location>
</feature>
<dbReference type="SUPFAM" id="SSF51658">
    <property type="entry name" value="Xylose isomerase-like"/>
    <property type="match status" value="1"/>
</dbReference>
<dbReference type="InterPro" id="IPR013022">
    <property type="entry name" value="Xyl_isomerase-like_TIM-brl"/>
</dbReference>
<reference evidence="5 6" key="1">
    <citation type="submission" date="2018-04" db="EMBL/GenBank/DDBJ databases">
        <title>Genomic Encyclopedia of Type Strains, Phase IV (KMG-IV): sequencing the most valuable type-strain genomes for metagenomic binning, comparative biology and taxonomic classification.</title>
        <authorList>
            <person name="Goeker M."/>
        </authorList>
    </citation>
    <scope>NUCLEOTIDE SEQUENCE [LARGE SCALE GENOMIC DNA]</scope>
    <source>
        <strain evidence="5 6">DSM 28688</strain>
    </source>
</reference>
<feature type="active site" description="Proton donor/acceptor" evidence="3">
    <location>
        <position position="256"/>
    </location>
</feature>
<sequence length="275" mass="30797">MARVCGAIGRERTTDMPRFAANLTLLFNDVPFLERFDAAREAGFRGVEYLFPYEWPATTLRQRLDDTGLEQVLFNLPPGDWAAGERGIAGLPDRVSEFREGVDQALDYAHVLDCPRLNALAGLLPPDGDPQACRMTLIDNLRWAADRLATEGRTLLVEAINSRVDMPGFLLDTSTDALSVIEAVDRPNVLFQYDLYHMQIMEGDLIRTLRRSLSRIGHVQFADNPGRHEPGTGEVAFPAVFRALDEMGYDGWVSAEYRPTGSTLDSLDWLPARRQ</sequence>
<dbReference type="InterPro" id="IPR036237">
    <property type="entry name" value="Xyl_isomerase-like_sf"/>
</dbReference>
<name>A0A2U1CYT4_9GAMM</name>
<evidence type="ECO:0000256" key="1">
    <source>
        <dbReference type="ARBA" id="ARBA00023235"/>
    </source>
</evidence>
<dbReference type="InterPro" id="IPR026040">
    <property type="entry name" value="HyI-like"/>
</dbReference>
<dbReference type="PIRSF" id="PIRSF006241">
    <property type="entry name" value="HyI"/>
    <property type="match status" value="1"/>
</dbReference>
<dbReference type="InterPro" id="IPR050417">
    <property type="entry name" value="Sugar_Epim/Isomerase"/>
</dbReference>
<dbReference type="GO" id="GO:0046487">
    <property type="term" value="P:glyoxylate metabolic process"/>
    <property type="evidence" value="ECO:0007669"/>
    <property type="project" value="TreeGrafter"/>
</dbReference>
<evidence type="ECO:0000313" key="6">
    <source>
        <dbReference type="Proteomes" id="UP000245887"/>
    </source>
</evidence>
<dbReference type="InterPro" id="IPR053398">
    <property type="entry name" value="HPT_OtnI_isomerases"/>
</dbReference>
<dbReference type="GO" id="GO:0008903">
    <property type="term" value="F:hydroxypyruvate isomerase activity"/>
    <property type="evidence" value="ECO:0007669"/>
    <property type="project" value="TreeGrafter"/>
</dbReference>
<dbReference type="PANTHER" id="PTHR43489:SF6">
    <property type="entry name" value="HYDROXYPYRUVATE ISOMERASE-RELATED"/>
    <property type="match status" value="1"/>
</dbReference>
<dbReference type="NCBIfam" id="NF043033">
    <property type="entry name" value="OxoTetrIsom"/>
    <property type="match status" value="1"/>
</dbReference>
<comment type="similarity">
    <text evidence="2">Belongs to the hyi family.</text>
</comment>
<keyword evidence="1 2" id="KW-0413">Isomerase</keyword>
<dbReference type="AlphaFoldDB" id="A0A2U1CYT4"/>
<evidence type="ECO:0000256" key="2">
    <source>
        <dbReference type="PIRNR" id="PIRNR006241"/>
    </source>
</evidence>
<accession>A0A2U1CYT4</accession>
<evidence type="ECO:0000313" key="5">
    <source>
        <dbReference type="EMBL" id="PVY77648.1"/>
    </source>
</evidence>
<dbReference type="PANTHER" id="PTHR43489">
    <property type="entry name" value="ISOMERASE"/>
    <property type="match status" value="1"/>
</dbReference>
<dbReference type="NCBIfam" id="TIGR03234">
    <property type="entry name" value="OH-pyruv-isom"/>
    <property type="match status" value="1"/>
</dbReference>
<comment type="caution">
    <text evidence="5">The sequence shown here is derived from an EMBL/GenBank/DDBJ whole genome shotgun (WGS) entry which is preliminary data.</text>
</comment>
<proteinExistence type="inferred from homology"/>
<organism evidence="5 6">
    <name type="scientific">Tamilnaduibacter salinus</name>
    <dbReference type="NCBI Taxonomy" id="1484056"/>
    <lineage>
        <taxon>Bacteria</taxon>
        <taxon>Pseudomonadati</taxon>
        <taxon>Pseudomonadota</taxon>
        <taxon>Gammaproteobacteria</taxon>
        <taxon>Pseudomonadales</taxon>
        <taxon>Marinobacteraceae</taxon>
        <taxon>Tamilnaduibacter</taxon>
    </lineage>
</organism>
<evidence type="ECO:0000256" key="3">
    <source>
        <dbReference type="PIRSR" id="PIRSR006241-50"/>
    </source>
</evidence>
<gene>
    <name evidence="5" type="ORF">C8D92_103335</name>
</gene>
<dbReference type="EMBL" id="QEKQ01000003">
    <property type="protein sequence ID" value="PVY77648.1"/>
    <property type="molecule type" value="Genomic_DNA"/>
</dbReference>
<dbReference type="Pfam" id="PF01261">
    <property type="entry name" value="AP_endonuc_2"/>
    <property type="match status" value="1"/>
</dbReference>
<dbReference type="Gene3D" id="3.20.20.150">
    <property type="entry name" value="Divalent-metal-dependent TIM barrel enzymes"/>
    <property type="match status" value="1"/>
</dbReference>
<evidence type="ECO:0000259" key="4">
    <source>
        <dbReference type="Pfam" id="PF01261"/>
    </source>
</evidence>
<keyword evidence="5" id="KW-0670">Pyruvate</keyword>
<dbReference type="Proteomes" id="UP000245887">
    <property type="component" value="Unassembled WGS sequence"/>
</dbReference>
<dbReference type="FunFam" id="3.20.20.150:FF:000007">
    <property type="entry name" value="Hydroxypyruvate isomerase"/>
    <property type="match status" value="1"/>
</dbReference>
<dbReference type="InterPro" id="IPR017643">
    <property type="entry name" value="Hydroxypyruvate_isomerase"/>
</dbReference>
<protein>
    <submittedName>
        <fullName evidence="5">Hydroxypyruvate isomerase</fullName>
    </submittedName>
</protein>